<sequence>MKLFKLGIALIVCATLVPAAAHAQFDFVGDATPLNGDVINTTISTQVTFEFSVFDDGRTNNSDTERTEGIGAILKWKDSATDGPYTEVPMVWNRKGGPFGPSNDIFQLQVPLATFAGIQEVEWTACAVDSASANLTQEISTDADGNAPPLTFTFSEIQLTDVTVTFQLCTNGIDSMLTKFDNGVPIPFDITQDICIAGNTAELDNFGNNGPVLVQSMENTDYFTVSVLFPAGGPETVSYKYRVNGCDLFELEGLGNDRTFTLDYTTANVTLDLDLLDDVDTDPTSSTCSGTPVETKTWSSIKSLFGN</sequence>
<dbReference type="AlphaFoldDB" id="A0A7Y2EA33"/>
<protein>
    <submittedName>
        <fullName evidence="2">Uncharacterized protein</fullName>
    </submittedName>
</protein>
<dbReference type="EMBL" id="JABDJR010000435">
    <property type="protein sequence ID" value="NNF07242.1"/>
    <property type="molecule type" value="Genomic_DNA"/>
</dbReference>
<evidence type="ECO:0000313" key="2">
    <source>
        <dbReference type="EMBL" id="NNF07242.1"/>
    </source>
</evidence>
<evidence type="ECO:0000313" key="3">
    <source>
        <dbReference type="Proteomes" id="UP000547674"/>
    </source>
</evidence>
<feature type="signal peptide" evidence="1">
    <location>
        <begin position="1"/>
        <end position="23"/>
    </location>
</feature>
<reference evidence="2 3" key="1">
    <citation type="submission" date="2020-03" db="EMBL/GenBank/DDBJ databases">
        <title>Metabolic flexibility allows generalist bacteria to become dominant in a frequently disturbed ecosystem.</title>
        <authorList>
            <person name="Chen Y.-J."/>
            <person name="Leung P.M."/>
            <person name="Bay S.K."/>
            <person name="Hugenholtz P."/>
            <person name="Kessler A.J."/>
            <person name="Shelley G."/>
            <person name="Waite D.W."/>
            <person name="Cook P.L."/>
            <person name="Greening C."/>
        </authorList>
    </citation>
    <scope>NUCLEOTIDE SEQUENCE [LARGE SCALE GENOMIC DNA]</scope>
    <source>
        <strain evidence="2">SS_bin_28</strain>
    </source>
</reference>
<dbReference type="InterPro" id="IPR013783">
    <property type="entry name" value="Ig-like_fold"/>
</dbReference>
<feature type="chain" id="PRO_5030652645" evidence="1">
    <location>
        <begin position="24"/>
        <end position="307"/>
    </location>
</feature>
<gene>
    <name evidence="2" type="ORF">HKN21_10820</name>
</gene>
<dbReference type="SUPFAM" id="SSF49452">
    <property type="entry name" value="Starch-binding domain-like"/>
    <property type="match status" value="1"/>
</dbReference>
<proteinExistence type="predicted"/>
<dbReference type="GO" id="GO:0030246">
    <property type="term" value="F:carbohydrate binding"/>
    <property type="evidence" value="ECO:0007669"/>
    <property type="project" value="InterPro"/>
</dbReference>
<organism evidence="2 3">
    <name type="scientific">Eiseniibacteriota bacterium</name>
    <dbReference type="NCBI Taxonomy" id="2212470"/>
    <lineage>
        <taxon>Bacteria</taxon>
        <taxon>Candidatus Eiseniibacteriota</taxon>
    </lineage>
</organism>
<dbReference type="Proteomes" id="UP000547674">
    <property type="component" value="Unassembled WGS sequence"/>
</dbReference>
<name>A0A7Y2EA33_UNCEI</name>
<dbReference type="InterPro" id="IPR013784">
    <property type="entry name" value="Carb-bd-like_fold"/>
</dbReference>
<accession>A0A7Y2EA33</accession>
<dbReference type="Gene3D" id="2.60.40.10">
    <property type="entry name" value="Immunoglobulins"/>
    <property type="match status" value="1"/>
</dbReference>
<evidence type="ECO:0000256" key="1">
    <source>
        <dbReference type="SAM" id="SignalP"/>
    </source>
</evidence>
<keyword evidence="1" id="KW-0732">Signal</keyword>
<comment type="caution">
    <text evidence="2">The sequence shown here is derived from an EMBL/GenBank/DDBJ whole genome shotgun (WGS) entry which is preliminary data.</text>
</comment>